<organism evidence="1 3">
    <name type="scientific">Ephemerocybe angulata</name>
    <dbReference type="NCBI Taxonomy" id="980116"/>
    <lineage>
        <taxon>Eukaryota</taxon>
        <taxon>Fungi</taxon>
        <taxon>Dikarya</taxon>
        <taxon>Basidiomycota</taxon>
        <taxon>Agaricomycotina</taxon>
        <taxon>Agaricomycetes</taxon>
        <taxon>Agaricomycetidae</taxon>
        <taxon>Agaricales</taxon>
        <taxon>Agaricineae</taxon>
        <taxon>Psathyrellaceae</taxon>
        <taxon>Ephemerocybe</taxon>
    </lineage>
</organism>
<accession>A0A8H6LSR4</accession>
<proteinExistence type="predicted"/>
<protein>
    <submittedName>
        <fullName evidence="1">Uncharacterized protein</fullName>
    </submittedName>
</protein>
<evidence type="ECO:0000313" key="2">
    <source>
        <dbReference type="EMBL" id="KAF6740936.1"/>
    </source>
</evidence>
<name>A0A8H6LSR4_9AGAR</name>
<sequence>MKVLDWTKYPNTFVRTTQKQQGVDPEGIICSPSHDMELLVYKLDEGRNKRFMRLFRIPVTHPVRLRVIPLCALVLTVLKSSTASDYALEVARKAAQSRGQHHGVHAVVYSPRTQLFIYVDVNAYADVVKLLPDGPHEHYTPLPQFFEALDDAGSYQVSYGQWFLFPAEDANGSSYLALGLVSLYRRRSGLVSAYTLPNTGDELVLMLGDNLREFYLKEGRHTDVIETGDDVYVGVSGTPQMTQFHHGLQLVEVPVNVTGIPTRRPPARLADMFLLALAAKEPDLCRAASDDLLRFSTDGFIPQSRCKIVYGSLAGSICTVLATSKAPLPPFVTVSLAWRGKRRVVDMYPSYLTRAFEVGDEVLSHLSSGKVITGWISQVLPDSHYRLSSHDTENNADVPASTLKDFVSQGE</sequence>
<dbReference type="AlphaFoldDB" id="A0A8H6LSR4"/>
<gene>
    <name evidence="1" type="ORF">DFP72DRAFT_863872</name>
    <name evidence="2" type="ORF">DFP72DRAFT_863879</name>
</gene>
<reference evidence="1 3" key="1">
    <citation type="submission" date="2020-07" db="EMBL/GenBank/DDBJ databases">
        <title>Comparative genomics of pyrophilous fungi reveals a link between fire events and developmental genes.</title>
        <authorList>
            <consortium name="DOE Joint Genome Institute"/>
            <person name="Steindorff A.S."/>
            <person name="Carver A."/>
            <person name="Calhoun S."/>
            <person name="Stillman K."/>
            <person name="Liu H."/>
            <person name="Lipzen A."/>
            <person name="Pangilinan J."/>
            <person name="Labutti K."/>
            <person name="Bruns T.D."/>
            <person name="Grigoriev I.V."/>
        </authorList>
    </citation>
    <scope>NUCLEOTIDE SEQUENCE [LARGE SCALE GENOMIC DNA]</scope>
    <source>
        <strain evidence="1 3">CBS 144469</strain>
    </source>
</reference>
<evidence type="ECO:0000313" key="1">
    <source>
        <dbReference type="EMBL" id="KAF6740929.1"/>
    </source>
</evidence>
<evidence type="ECO:0000313" key="3">
    <source>
        <dbReference type="Proteomes" id="UP000521943"/>
    </source>
</evidence>
<keyword evidence="3" id="KW-1185">Reference proteome</keyword>
<dbReference type="EMBL" id="JACGCI010000344">
    <property type="protein sequence ID" value="KAF6740929.1"/>
    <property type="molecule type" value="Genomic_DNA"/>
</dbReference>
<comment type="caution">
    <text evidence="1">The sequence shown here is derived from an EMBL/GenBank/DDBJ whole genome shotgun (WGS) entry which is preliminary data.</text>
</comment>
<dbReference type="Proteomes" id="UP000521943">
    <property type="component" value="Unassembled WGS sequence"/>
</dbReference>
<dbReference type="EMBL" id="JACGCI010000344">
    <property type="protein sequence ID" value="KAF6740936.1"/>
    <property type="molecule type" value="Genomic_DNA"/>
</dbReference>